<sequence>MARNLNDSCRAILDDVPDAMGCGIVDLSTGMLLGAHHIVPYFTQAYLDAVAAAAVDMYRGKNVKRIEDLLSKARGKPVKDSFEEIFISTPQTFHFMKIIKEKQSVLVLITRKTTNQGMGWAAVRNAVTDVASIM</sequence>
<protein>
    <recommendedName>
        <fullName evidence="3">Roadblock/LAMTOR2 domain-containing protein</fullName>
    </recommendedName>
</protein>
<dbReference type="KEGG" id="tim:GMBLW1_04240"/>
<dbReference type="Proteomes" id="UP000464378">
    <property type="component" value="Chromosome"/>
</dbReference>
<proteinExistence type="predicted"/>
<evidence type="ECO:0000313" key="2">
    <source>
        <dbReference type="Proteomes" id="UP000464378"/>
    </source>
</evidence>
<name>A0A6C2YPY8_9BACT</name>
<dbReference type="InParanoid" id="A0A6C2YPY8"/>
<dbReference type="RefSeq" id="WP_162658667.1">
    <property type="nucleotide sequence ID" value="NZ_LR593887.1"/>
</dbReference>
<evidence type="ECO:0008006" key="3">
    <source>
        <dbReference type="Google" id="ProtNLM"/>
    </source>
</evidence>
<organism evidence="1">
    <name type="scientific">Tuwongella immobilis</name>
    <dbReference type="NCBI Taxonomy" id="692036"/>
    <lineage>
        <taxon>Bacteria</taxon>
        <taxon>Pseudomonadati</taxon>
        <taxon>Planctomycetota</taxon>
        <taxon>Planctomycetia</taxon>
        <taxon>Gemmatales</taxon>
        <taxon>Gemmataceae</taxon>
        <taxon>Tuwongella</taxon>
    </lineage>
</organism>
<dbReference type="EMBL" id="LR593887">
    <property type="protein sequence ID" value="VTS04440.1"/>
    <property type="molecule type" value="Genomic_DNA"/>
</dbReference>
<dbReference type="EMBL" id="LR586016">
    <property type="protein sequence ID" value="VIP03536.1"/>
    <property type="molecule type" value="Genomic_DNA"/>
</dbReference>
<keyword evidence="2" id="KW-1185">Reference proteome</keyword>
<gene>
    <name evidence="1" type="ORF">GMBLW1_04240</name>
</gene>
<reference evidence="1" key="1">
    <citation type="submission" date="2019-04" db="EMBL/GenBank/DDBJ databases">
        <authorList>
            <consortium name="Science for Life Laboratories"/>
        </authorList>
    </citation>
    <scope>NUCLEOTIDE SEQUENCE</scope>
    <source>
        <strain evidence="1">MBLW1</strain>
    </source>
</reference>
<dbReference type="AlphaFoldDB" id="A0A6C2YPY8"/>
<evidence type="ECO:0000313" key="1">
    <source>
        <dbReference type="EMBL" id="VIP03536.1"/>
    </source>
</evidence>
<accession>A0A6C2YPY8</accession>